<comment type="caution">
    <text evidence="2">The sequence shown here is derived from an EMBL/GenBank/DDBJ whole genome shotgun (WGS) entry which is preliminary data.</text>
</comment>
<dbReference type="PANTHER" id="PTHR47439">
    <property type="entry name" value="LOW MOLECULAR WEIGHT PHOSPHOTYROSINE PROTEIN PHOSPHATASE-RELATED"/>
    <property type="match status" value="1"/>
</dbReference>
<gene>
    <name evidence="2" type="ORF">N0F65_009753</name>
</gene>
<dbReference type="InterPro" id="IPR023485">
    <property type="entry name" value="Ptyr_pPase"/>
</dbReference>
<proteinExistence type="predicted"/>
<dbReference type="CDD" id="cd16343">
    <property type="entry name" value="LMWPTP"/>
    <property type="match status" value="1"/>
</dbReference>
<dbReference type="Gene3D" id="3.40.50.2300">
    <property type="match status" value="1"/>
</dbReference>
<protein>
    <recommendedName>
        <fullName evidence="1">Phosphotyrosine protein phosphatase I domain-containing protein</fullName>
    </recommendedName>
</protein>
<accession>A0AAV2YJF5</accession>
<keyword evidence="3" id="KW-1185">Reference proteome</keyword>
<dbReference type="EMBL" id="DAKRPA010000217">
    <property type="protein sequence ID" value="DAZ95122.1"/>
    <property type="molecule type" value="Genomic_DNA"/>
</dbReference>
<dbReference type="Pfam" id="PF01451">
    <property type="entry name" value="LMWPc"/>
    <property type="match status" value="1"/>
</dbReference>
<reference evidence="2" key="2">
    <citation type="journal article" date="2023" name="Microbiol Resour">
        <title>Decontamination and Annotation of the Draft Genome Sequence of the Oomycete Lagenidium giganteum ARSEF 373.</title>
        <authorList>
            <person name="Morgan W.R."/>
            <person name="Tartar A."/>
        </authorList>
    </citation>
    <scope>NUCLEOTIDE SEQUENCE</scope>
    <source>
        <strain evidence="2">ARSEF 373</strain>
    </source>
</reference>
<dbReference type="InterPro" id="IPR036196">
    <property type="entry name" value="Ptyr_pPase_sf"/>
</dbReference>
<reference evidence="2" key="1">
    <citation type="submission" date="2022-11" db="EMBL/GenBank/DDBJ databases">
        <authorList>
            <person name="Morgan W.R."/>
            <person name="Tartar A."/>
        </authorList>
    </citation>
    <scope>NUCLEOTIDE SEQUENCE</scope>
    <source>
        <strain evidence="2">ARSEF 373</strain>
    </source>
</reference>
<feature type="domain" description="Phosphotyrosine protein phosphatase I" evidence="1">
    <location>
        <begin position="9"/>
        <end position="178"/>
    </location>
</feature>
<sequence>MDAAPFVMPSVLFVCLGNICRSPAAEGVFKAIVAKDAGNDAAKYRIDSCGTGGGNPGWYEPNGWSYHEGEASDARMTKEARKRGYTLTSRARSLTPKDIETFDLIICMEEKNREAVLEAANAWGGAECRELAKSKVSMMCDYCTEFKNAKRVPDPWYEGGFDHVLDLLEDACTGLYRHMSSNL</sequence>
<dbReference type="PANTHER" id="PTHR47439:SF1">
    <property type="entry name" value="ACID PHOSPHATASE"/>
    <property type="match status" value="1"/>
</dbReference>
<dbReference type="Proteomes" id="UP001146120">
    <property type="component" value="Unassembled WGS sequence"/>
</dbReference>
<dbReference type="AlphaFoldDB" id="A0AAV2YJF5"/>
<evidence type="ECO:0000313" key="2">
    <source>
        <dbReference type="EMBL" id="DAZ95122.1"/>
    </source>
</evidence>
<evidence type="ECO:0000313" key="3">
    <source>
        <dbReference type="Proteomes" id="UP001146120"/>
    </source>
</evidence>
<dbReference type="SMART" id="SM00226">
    <property type="entry name" value="LMWPc"/>
    <property type="match status" value="1"/>
</dbReference>
<name>A0AAV2YJF5_9STRA</name>
<dbReference type="InterPro" id="IPR052995">
    <property type="entry name" value="LMW-PTP"/>
</dbReference>
<organism evidence="2 3">
    <name type="scientific">Lagenidium giganteum</name>
    <dbReference type="NCBI Taxonomy" id="4803"/>
    <lineage>
        <taxon>Eukaryota</taxon>
        <taxon>Sar</taxon>
        <taxon>Stramenopiles</taxon>
        <taxon>Oomycota</taxon>
        <taxon>Peronosporomycetes</taxon>
        <taxon>Pythiales</taxon>
        <taxon>Pythiaceae</taxon>
    </lineage>
</organism>
<evidence type="ECO:0000259" key="1">
    <source>
        <dbReference type="SMART" id="SM00226"/>
    </source>
</evidence>
<dbReference type="SUPFAM" id="SSF52788">
    <property type="entry name" value="Phosphotyrosine protein phosphatases I"/>
    <property type="match status" value="1"/>
</dbReference>